<protein>
    <submittedName>
        <fullName evidence="1">Uncharacterized protein</fullName>
    </submittedName>
</protein>
<gene>
    <name evidence="1" type="ORF">SH580_00125</name>
</gene>
<evidence type="ECO:0000313" key="1">
    <source>
        <dbReference type="EMBL" id="WPJ96104.1"/>
    </source>
</evidence>
<proteinExistence type="predicted"/>
<keyword evidence="2" id="KW-1185">Reference proteome</keyword>
<dbReference type="RefSeq" id="WP_319832968.1">
    <property type="nucleotide sequence ID" value="NZ_CP138858.1"/>
</dbReference>
<sequence>MKKIRTDGFAVITALTLMSFVLLLLLSLTTLIQVETKSAQTQKQRTLAQENALLALNLALGNLQRYAGPDQRVTANADISTEVADAIDAQALVKGGNRRWTAVWDSTSGDFLSYLISGYEDEADIQRARDFTANFTASGDLDDDDLAVLVGSGSANSNSGYVATPRKEIDKVSNSTKKGHYAWWVGDLGTRASLDVGIDDEADRPTNSKPALFAEQTAPGILFEELANNTLFSGLISASELPLILQSKGITNYADALKDSFYDITPYSHGLLTNVRDGGLKKSLNAVFEGNLSELVDYHGSDQIFGPQMSNGSDFGGPTWSQLKAYYELPDALSGSGFNSSLQTRAMEDDTGAILPVLLHFQYWIHGSLIDNSDGTYTTRLHLLPLIAFWNPYDATLKGTDYYLAWMKMAPQVKANVMYTDSTRASQSINATTATLLDFPIHLSLPDIPPGEIVVLTPNMNGAYDDTDVFLASGDRDRYLYIDGPTVTIPAGYTDLKMSLTNDAHNSNFSTIGVAYNESDLDQDYSTLDDLALVLQDVTIYGHAALSNSSPADLTFEPMAPYAASAALPDAETVFTGASGNIEGPIFGFLVTLRQPELVITDETKAWRQIRWLANYNPRASRIGREPQSYQDNGQQGFNTAPTYIGGTSNSANTYNTEFRSLNVGLSPEHPPSRTVLYNIPRSREEISSIGAFRHANLSMKGSGAVRQKYAHSYLAYDSFRPTYQIGESLADPRLLIEQTMRDDWPMAWHPKGSGDSEALVDSAVHYDWSYLLNQALFDRYYMSTASETWFNESWEDWTSGDRLPELPNTRLILNNPEGTDRSATDWEAALTDFDEAAANMLINGAFNVNSTSVMAWTIQLCAFLNVDIETDEDGNILSDGEHSPMVRSPYPLLGAFDSGNEYSDSAYAGFRRLDVEKIQELAEYIVEEVRARGPFMSLADFLNRSPDSSDLQESIVGALQAAIDNSDINEDLTGSLSVTSDEYLGAWTTYESFDDYSTEAMEGALLHGIPGFLTQGDLVERMGISLQARSDTFVIRAYGDSSDINNTEDPTVAVCEAIVQRTVIPVESQSGNAFEPIDAETGRRFKIVSFKWLSPENI</sequence>
<organism evidence="1 2">
    <name type="scientific">Coraliomargarita algicola</name>
    <dbReference type="NCBI Taxonomy" id="3092156"/>
    <lineage>
        <taxon>Bacteria</taxon>
        <taxon>Pseudomonadati</taxon>
        <taxon>Verrucomicrobiota</taxon>
        <taxon>Opitutia</taxon>
        <taxon>Puniceicoccales</taxon>
        <taxon>Coraliomargaritaceae</taxon>
        <taxon>Coraliomargarita</taxon>
    </lineage>
</organism>
<dbReference type="EMBL" id="CP138858">
    <property type="protein sequence ID" value="WPJ96104.1"/>
    <property type="molecule type" value="Genomic_DNA"/>
</dbReference>
<reference evidence="1 2" key="1">
    <citation type="submission" date="2023-11" db="EMBL/GenBank/DDBJ databases">
        <title>Coraliomargarita sp. nov., isolated from marine algae.</title>
        <authorList>
            <person name="Lee J.K."/>
            <person name="Baek J.H."/>
            <person name="Kim J.M."/>
            <person name="Choi D.G."/>
            <person name="Jeon C.O."/>
        </authorList>
    </citation>
    <scope>NUCLEOTIDE SEQUENCE [LARGE SCALE GENOMIC DNA]</scope>
    <source>
        <strain evidence="1 2">J2-16</strain>
    </source>
</reference>
<name>A0ABZ0RIS6_9BACT</name>
<accession>A0ABZ0RIS6</accession>
<dbReference type="Proteomes" id="UP001324993">
    <property type="component" value="Chromosome"/>
</dbReference>
<evidence type="ECO:0000313" key="2">
    <source>
        <dbReference type="Proteomes" id="UP001324993"/>
    </source>
</evidence>